<evidence type="ECO:0000256" key="2">
    <source>
        <dbReference type="SAM" id="Phobius"/>
    </source>
</evidence>
<dbReference type="EMBL" id="SGJB01000010">
    <property type="protein sequence ID" value="TQQ84451.1"/>
    <property type="molecule type" value="Genomic_DNA"/>
</dbReference>
<feature type="transmembrane region" description="Helical" evidence="2">
    <location>
        <begin position="6"/>
        <end position="28"/>
    </location>
</feature>
<comment type="caution">
    <text evidence="3">The sequence shown here is derived from an EMBL/GenBank/DDBJ whole genome shotgun (WGS) entry which is preliminary data.</text>
</comment>
<proteinExistence type="inferred from homology"/>
<keyword evidence="2" id="KW-0472">Membrane</keyword>
<organism evidence="3 4">
    <name type="scientific">Peptacetobacter hominis</name>
    <dbReference type="NCBI Taxonomy" id="2743610"/>
    <lineage>
        <taxon>Bacteria</taxon>
        <taxon>Bacillati</taxon>
        <taxon>Bacillota</taxon>
        <taxon>Clostridia</taxon>
        <taxon>Peptostreptococcales</taxon>
        <taxon>Peptostreptococcaceae</taxon>
        <taxon>Peptacetobacter</taxon>
    </lineage>
</organism>
<dbReference type="RefSeq" id="WP_142536110.1">
    <property type="nucleotide sequence ID" value="NZ_SGJB01000010.1"/>
</dbReference>
<dbReference type="Pfam" id="PF02325">
    <property type="entry name" value="CCB3_YggT"/>
    <property type="match status" value="1"/>
</dbReference>
<keyword evidence="2" id="KW-1133">Transmembrane helix</keyword>
<evidence type="ECO:0000313" key="3">
    <source>
        <dbReference type="EMBL" id="TQQ84451.1"/>
    </source>
</evidence>
<protein>
    <submittedName>
        <fullName evidence="3">YggT family protein</fullName>
    </submittedName>
</protein>
<evidence type="ECO:0000313" key="4">
    <source>
        <dbReference type="Proteomes" id="UP000317863"/>
    </source>
</evidence>
<accession>A0A544QUS2</accession>
<name>A0A544QUS2_9FIRM</name>
<dbReference type="Proteomes" id="UP000317863">
    <property type="component" value="Unassembled WGS sequence"/>
</dbReference>
<reference evidence="3 4" key="1">
    <citation type="submission" date="2019-02" db="EMBL/GenBank/DDBJ databases">
        <title>Peptostreptococcaceae bacterium ZHW00191 nov., a new bacterium isolated from the human gut.</title>
        <authorList>
            <person name="Zhou H.-W."/>
            <person name="Chen X.-J."/>
        </authorList>
    </citation>
    <scope>NUCLEOTIDE SEQUENCE [LARGE SCALE GENOMIC DNA]</scope>
    <source>
        <strain evidence="3 4">ZHW00191</strain>
    </source>
</reference>
<sequence>MTILRISIAYLVDIISWIIVIKSFMSWVPSTRQSRIYKIMDDITEPIEGPIRRVMYKYYDGPVDFSPVVAIIILMFVKGRLI</sequence>
<dbReference type="OrthoDB" id="283553at2"/>
<evidence type="ECO:0000256" key="1">
    <source>
        <dbReference type="ARBA" id="ARBA00010894"/>
    </source>
</evidence>
<dbReference type="AlphaFoldDB" id="A0A544QUS2"/>
<dbReference type="PANTHER" id="PTHR33219:SF14">
    <property type="entry name" value="PROTEIN COFACTOR ASSEMBLY OF COMPLEX C SUBUNIT B CCB3, CHLOROPLASTIC-RELATED"/>
    <property type="match status" value="1"/>
</dbReference>
<dbReference type="InterPro" id="IPR003425">
    <property type="entry name" value="CCB3/YggT"/>
</dbReference>
<comment type="similarity">
    <text evidence="1">Belongs to the YggT family.</text>
</comment>
<dbReference type="GO" id="GO:0016020">
    <property type="term" value="C:membrane"/>
    <property type="evidence" value="ECO:0007669"/>
    <property type="project" value="InterPro"/>
</dbReference>
<dbReference type="PANTHER" id="PTHR33219">
    <property type="entry name" value="YLMG HOMOLOG PROTEIN 2, CHLOROPLASTIC"/>
    <property type="match status" value="1"/>
</dbReference>
<keyword evidence="4" id="KW-1185">Reference proteome</keyword>
<gene>
    <name evidence="3" type="ORF">EXD82_06500</name>
</gene>
<keyword evidence="2" id="KW-0812">Transmembrane</keyword>